<dbReference type="Proteomes" id="UP000520767">
    <property type="component" value="Unassembled WGS sequence"/>
</dbReference>
<evidence type="ECO:0000313" key="1">
    <source>
        <dbReference type="EMBL" id="MBB4905023.1"/>
    </source>
</evidence>
<protein>
    <submittedName>
        <fullName evidence="1">Uncharacterized protein</fullName>
    </submittedName>
</protein>
<sequence length="42" mass="4356">MTQTPVTEDQGTPIFDALAEEVGFEVVGGFDPNAEPDTTGDG</sequence>
<reference evidence="1 2" key="1">
    <citation type="submission" date="2020-08" db="EMBL/GenBank/DDBJ databases">
        <title>Genomic Encyclopedia of Type Strains, Phase III (KMG-III): the genomes of soil and plant-associated and newly described type strains.</title>
        <authorList>
            <person name="Whitman W."/>
        </authorList>
    </citation>
    <scope>NUCLEOTIDE SEQUENCE [LARGE SCALE GENOMIC DNA]</scope>
    <source>
        <strain evidence="1 2">CECT 8960</strain>
    </source>
</reference>
<keyword evidence="2" id="KW-1185">Reference proteome</keyword>
<name>A0A7W7VCC2_9PSEU</name>
<accession>A0A7W7VCC2</accession>
<organism evidence="1 2">
    <name type="scientific">Actinophytocola algeriensis</name>
    <dbReference type="NCBI Taxonomy" id="1768010"/>
    <lineage>
        <taxon>Bacteria</taxon>
        <taxon>Bacillati</taxon>
        <taxon>Actinomycetota</taxon>
        <taxon>Actinomycetes</taxon>
        <taxon>Pseudonocardiales</taxon>
        <taxon>Pseudonocardiaceae</taxon>
    </lineage>
</organism>
<dbReference type="EMBL" id="JACHJQ010000001">
    <property type="protein sequence ID" value="MBB4905023.1"/>
    <property type="molecule type" value="Genomic_DNA"/>
</dbReference>
<gene>
    <name evidence="1" type="ORF">FHR82_001233</name>
</gene>
<proteinExistence type="predicted"/>
<dbReference type="RefSeq" id="WP_260417904.1">
    <property type="nucleotide sequence ID" value="NZ_JACHJQ010000001.1"/>
</dbReference>
<dbReference type="AlphaFoldDB" id="A0A7W7VCC2"/>
<comment type="caution">
    <text evidence="1">The sequence shown here is derived from an EMBL/GenBank/DDBJ whole genome shotgun (WGS) entry which is preliminary data.</text>
</comment>
<evidence type="ECO:0000313" key="2">
    <source>
        <dbReference type="Proteomes" id="UP000520767"/>
    </source>
</evidence>